<dbReference type="Pfam" id="PF00294">
    <property type="entry name" value="PfkB"/>
    <property type="match status" value="1"/>
</dbReference>
<protein>
    <recommendedName>
        <fullName evidence="1">D-glycero-beta-D-manno-heptose 1-phosphate adenylyltransferase</fullName>
        <ecNumber evidence="1">2.7.7.70</ecNumber>
    </recommendedName>
</protein>
<evidence type="ECO:0000256" key="6">
    <source>
        <dbReference type="ARBA" id="ARBA00023268"/>
    </source>
</evidence>
<reference evidence="11" key="1">
    <citation type="journal article" date="2014" name="Front. Microbiol.">
        <title>High frequency of phylogenetically diverse reductive dehalogenase-homologous genes in deep subseafloor sedimentary metagenomes.</title>
        <authorList>
            <person name="Kawai M."/>
            <person name="Futagami T."/>
            <person name="Toyoda A."/>
            <person name="Takaki Y."/>
            <person name="Nishi S."/>
            <person name="Hori S."/>
            <person name="Arai W."/>
            <person name="Tsubouchi T."/>
            <person name="Morono Y."/>
            <person name="Uchiyama I."/>
            <person name="Ito T."/>
            <person name="Fujiyama A."/>
            <person name="Inagaki F."/>
            <person name="Takami H."/>
        </authorList>
    </citation>
    <scope>NUCLEOTIDE SEQUENCE</scope>
    <source>
        <strain evidence="11">Expedition CK06-06</strain>
    </source>
</reference>
<keyword evidence="3" id="KW-0548">Nucleotidyltransferase</keyword>
<dbReference type="GO" id="GO:0016779">
    <property type="term" value="F:nucleotidyltransferase activity"/>
    <property type="evidence" value="ECO:0007669"/>
    <property type="project" value="UniProtKB-KW"/>
</dbReference>
<dbReference type="GO" id="GO:0005524">
    <property type="term" value="F:ATP binding"/>
    <property type="evidence" value="ECO:0007669"/>
    <property type="project" value="UniProtKB-KW"/>
</dbReference>
<dbReference type="GO" id="GO:0005975">
    <property type="term" value="P:carbohydrate metabolic process"/>
    <property type="evidence" value="ECO:0007669"/>
    <property type="project" value="InterPro"/>
</dbReference>
<evidence type="ECO:0000313" key="11">
    <source>
        <dbReference type="EMBL" id="GAI83663.1"/>
    </source>
</evidence>
<dbReference type="Pfam" id="PF01467">
    <property type="entry name" value="CTP_transf_like"/>
    <property type="match status" value="1"/>
</dbReference>
<proteinExistence type="predicted"/>
<name>X1RSM9_9ZZZZ</name>
<gene>
    <name evidence="11" type="ORF">S12H4_14677</name>
</gene>
<dbReference type="PANTHER" id="PTHR43793">
    <property type="entry name" value="FAD SYNTHASE"/>
    <property type="match status" value="1"/>
</dbReference>
<dbReference type="InterPro" id="IPR029056">
    <property type="entry name" value="Ribokinase-like"/>
</dbReference>
<keyword evidence="6" id="KW-0511">Multifunctional enzyme</keyword>
<evidence type="ECO:0000256" key="2">
    <source>
        <dbReference type="ARBA" id="ARBA00022679"/>
    </source>
</evidence>
<dbReference type="SUPFAM" id="SSF52374">
    <property type="entry name" value="Nucleotidylyl transferase"/>
    <property type="match status" value="1"/>
</dbReference>
<keyword evidence="2" id="KW-0808">Transferase</keyword>
<comment type="catalytic activity">
    <reaction evidence="8">
        <text>D-glycero-beta-D-manno-heptose 1-phosphate + ATP + H(+) = ADP-D-glycero-beta-D-manno-heptose + diphosphate</text>
        <dbReference type="Rhea" id="RHEA:27465"/>
        <dbReference type="ChEBI" id="CHEBI:15378"/>
        <dbReference type="ChEBI" id="CHEBI:30616"/>
        <dbReference type="ChEBI" id="CHEBI:33019"/>
        <dbReference type="ChEBI" id="CHEBI:59967"/>
        <dbReference type="ChEBI" id="CHEBI:61593"/>
        <dbReference type="EC" id="2.7.7.70"/>
    </reaction>
</comment>
<dbReference type="EC" id="2.7.7.70" evidence="1"/>
<keyword evidence="5" id="KW-0067">ATP-binding</keyword>
<dbReference type="Gene3D" id="3.40.1190.20">
    <property type="match status" value="1"/>
</dbReference>
<evidence type="ECO:0000256" key="4">
    <source>
        <dbReference type="ARBA" id="ARBA00022741"/>
    </source>
</evidence>
<evidence type="ECO:0000256" key="8">
    <source>
        <dbReference type="ARBA" id="ARBA00047428"/>
    </source>
</evidence>
<dbReference type="AlphaFoldDB" id="X1RSM9"/>
<dbReference type="InterPro" id="IPR050385">
    <property type="entry name" value="Archaeal_FAD_synthase"/>
</dbReference>
<dbReference type="EMBL" id="BARW01007012">
    <property type="protein sequence ID" value="GAI83663.1"/>
    <property type="molecule type" value="Genomic_DNA"/>
</dbReference>
<accession>X1RSM9</accession>
<organism evidence="11">
    <name type="scientific">marine sediment metagenome</name>
    <dbReference type="NCBI Taxonomy" id="412755"/>
    <lineage>
        <taxon>unclassified sequences</taxon>
        <taxon>metagenomes</taxon>
        <taxon>ecological metagenomes</taxon>
    </lineage>
</organism>
<feature type="domain" description="Cytidyltransferase-like" evidence="10">
    <location>
        <begin position="110"/>
        <end position="202"/>
    </location>
</feature>
<dbReference type="Gene3D" id="3.40.50.620">
    <property type="entry name" value="HUPs"/>
    <property type="match status" value="1"/>
</dbReference>
<dbReference type="InterPro" id="IPR014729">
    <property type="entry name" value="Rossmann-like_a/b/a_fold"/>
</dbReference>
<dbReference type="SUPFAM" id="SSF53613">
    <property type="entry name" value="Ribokinase-like"/>
    <property type="match status" value="1"/>
</dbReference>
<dbReference type="NCBIfam" id="TIGR02199">
    <property type="entry name" value="rfaE_dom_II"/>
    <property type="match status" value="1"/>
</dbReference>
<feature type="domain" description="Carbohydrate kinase PfkB" evidence="9">
    <location>
        <begin position="4"/>
        <end position="66"/>
    </location>
</feature>
<evidence type="ECO:0000259" key="9">
    <source>
        <dbReference type="Pfam" id="PF00294"/>
    </source>
</evidence>
<dbReference type="PANTHER" id="PTHR43793:SF2">
    <property type="entry name" value="BIFUNCTIONAL PROTEIN HLDE"/>
    <property type="match status" value="1"/>
</dbReference>
<dbReference type="GO" id="GO:0016773">
    <property type="term" value="F:phosphotransferase activity, alcohol group as acceptor"/>
    <property type="evidence" value="ECO:0007669"/>
    <property type="project" value="InterPro"/>
</dbReference>
<evidence type="ECO:0000256" key="1">
    <source>
        <dbReference type="ARBA" id="ARBA00012519"/>
    </source>
</evidence>
<dbReference type="InterPro" id="IPR011914">
    <property type="entry name" value="RfaE_dom_II"/>
</dbReference>
<keyword evidence="7" id="KW-0119">Carbohydrate metabolism</keyword>
<sequence length="255" mass="27780">MSLFEREGRITHIPAVASEVYDITGAGDTVISVLTLALAAGARIKEAAELSNLAAGIVVRKVGTAVATREELEEIIRYHSGERVNGKIRSLSELISVSKRLKDEGKKVVFTNGCFDLLHIGHLRYLQKAKEAGDVLIVGVNSDSSMRGLKGTERPIIQQKERAEILSALECVDYVVIFSEDTPYRVIKAIRPDILVKGGDYEAGQIVGTDLVKSSGGEVLVIDEVENRSTTLLVKAILDKYNGNGHKSDPHIVRF</sequence>
<evidence type="ECO:0000256" key="5">
    <source>
        <dbReference type="ARBA" id="ARBA00022840"/>
    </source>
</evidence>
<keyword evidence="4" id="KW-0547">Nucleotide-binding</keyword>
<dbReference type="NCBIfam" id="TIGR00125">
    <property type="entry name" value="cyt_tran_rel"/>
    <property type="match status" value="1"/>
</dbReference>
<evidence type="ECO:0000256" key="3">
    <source>
        <dbReference type="ARBA" id="ARBA00022695"/>
    </source>
</evidence>
<evidence type="ECO:0000256" key="7">
    <source>
        <dbReference type="ARBA" id="ARBA00023277"/>
    </source>
</evidence>
<dbReference type="InterPro" id="IPR011611">
    <property type="entry name" value="PfkB_dom"/>
</dbReference>
<evidence type="ECO:0000259" key="10">
    <source>
        <dbReference type="Pfam" id="PF01467"/>
    </source>
</evidence>
<dbReference type="InterPro" id="IPR004821">
    <property type="entry name" value="Cyt_trans-like"/>
</dbReference>
<comment type="caution">
    <text evidence="11">The sequence shown here is derived from an EMBL/GenBank/DDBJ whole genome shotgun (WGS) entry which is preliminary data.</text>
</comment>